<organism evidence="1 2">
    <name type="scientific">Fistulina hepatica ATCC 64428</name>
    <dbReference type="NCBI Taxonomy" id="1128425"/>
    <lineage>
        <taxon>Eukaryota</taxon>
        <taxon>Fungi</taxon>
        <taxon>Dikarya</taxon>
        <taxon>Basidiomycota</taxon>
        <taxon>Agaricomycotina</taxon>
        <taxon>Agaricomycetes</taxon>
        <taxon>Agaricomycetidae</taxon>
        <taxon>Agaricales</taxon>
        <taxon>Fistulinaceae</taxon>
        <taxon>Fistulina</taxon>
    </lineage>
</organism>
<accession>A0A0D7AB67</accession>
<sequence length="395" mass="44663">MSAKAAYEQAHPHRSHLSTLPAELWMVILQEATQIDTIPLADNILWKIDTHGFARWAGSASHDALCRSMALDAILSAESTSVRRKPLAQYVRRLDVATRESLREHHFDAFLRVVRSLTHLEIFHAFIWHSSYFPLSCLSDLIRPSASKLKVFNLCVWSEPLAPSIPSGSALQLTMPRLQRCMIPFSLVNAAFAAPMITTLEFPHGFHPDKISRSIIFEGSQNTAPLHVIVNFSRAWRSFTIGEMFLAAEGAWLTSIEFMLDRADCLSWILLILCRECPRLATLILSYYKWEIAGIDLTSAPCVADPGMPESLETLGLRTQTFQSPASHFKKIASALEIMTAPKLQSVKLTEYRDIQHLVRYQKAQFSNLLRVVEARGWRLEDKLGNRLYSDMDIA</sequence>
<evidence type="ECO:0000313" key="1">
    <source>
        <dbReference type="EMBL" id="KIY48252.1"/>
    </source>
</evidence>
<proteinExistence type="predicted"/>
<gene>
    <name evidence="1" type="ORF">FISHEDRAFT_73818</name>
</gene>
<protein>
    <submittedName>
        <fullName evidence="1">Uncharacterized protein</fullName>
    </submittedName>
</protein>
<dbReference type="EMBL" id="KN881851">
    <property type="protein sequence ID" value="KIY48252.1"/>
    <property type="molecule type" value="Genomic_DNA"/>
</dbReference>
<name>A0A0D7AB67_9AGAR</name>
<dbReference type="Proteomes" id="UP000054144">
    <property type="component" value="Unassembled WGS sequence"/>
</dbReference>
<evidence type="ECO:0000313" key="2">
    <source>
        <dbReference type="Proteomes" id="UP000054144"/>
    </source>
</evidence>
<dbReference type="AlphaFoldDB" id="A0A0D7AB67"/>
<keyword evidence="2" id="KW-1185">Reference proteome</keyword>
<dbReference type="OrthoDB" id="3256525at2759"/>
<reference evidence="1 2" key="1">
    <citation type="journal article" date="2015" name="Fungal Genet. Biol.">
        <title>Evolution of novel wood decay mechanisms in Agaricales revealed by the genome sequences of Fistulina hepatica and Cylindrobasidium torrendii.</title>
        <authorList>
            <person name="Floudas D."/>
            <person name="Held B.W."/>
            <person name="Riley R."/>
            <person name="Nagy L.G."/>
            <person name="Koehler G."/>
            <person name="Ransdell A.S."/>
            <person name="Younus H."/>
            <person name="Chow J."/>
            <person name="Chiniquy J."/>
            <person name="Lipzen A."/>
            <person name="Tritt A."/>
            <person name="Sun H."/>
            <person name="Haridas S."/>
            <person name="LaButti K."/>
            <person name="Ohm R.A."/>
            <person name="Kues U."/>
            <person name="Blanchette R.A."/>
            <person name="Grigoriev I.V."/>
            <person name="Minto R.E."/>
            <person name="Hibbett D.S."/>
        </authorList>
    </citation>
    <scope>NUCLEOTIDE SEQUENCE [LARGE SCALE GENOMIC DNA]</scope>
    <source>
        <strain evidence="1 2">ATCC 64428</strain>
    </source>
</reference>